<evidence type="ECO:0000313" key="2">
    <source>
        <dbReference type="EMBL" id="CAH2328134.1"/>
    </source>
</evidence>
<dbReference type="EMBL" id="OW240924">
    <property type="protein sequence ID" value="CAH2328134.1"/>
    <property type="molecule type" value="Genomic_DNA"/>
</dbReference>
<sequence length="100" mass="11255">MPYPHTQATHNIPTIDYTHNNTANPKPQDTTTTPDHWNKPQLTSQTQLRRTQDDATDHRDQAKHTQANNKTVLTSNGEHTPNTQTIVQRKACATLSCVTL</sequence>
<feature type="compositionally biased region" description="Polar residues" evidence="1">
    <location>
        <begin position="64"/>
        <end position="83"/>
    </location>
</feature>
<evidence type="ECO:0000313" key="3">
    <source>
        <dbReference type="Proteomes" id="UP001295444"/>
    </source>
</evidence>
<proteinExistence type="predicted"/>
<dbReference type="Proteomes" id="UP001295444">
    <property type="component" value="Chromosome 13"/>
</dbReference>
<evidence type="ECO:0000256" key="1">
    <source>
        <dbReference type="SAM" id="MobiDB-lite"/>
    </source>
</evidence>
<feature type="region of interest" description="Disordered" evidence="1">
    <location>
        <begin position="1"/>
        <end position="83"/>
    </location>
</feature>
<organism evidence="2 3">
    <name type="scientific">Pelobates cultripes</name>
    <name type="common">Western spadefoot toad</name>
    <dbReference type="NCBI Taxonomy" id="61616"/>
    <lineage>
        <taxon>Eukaryota</taxon>
        <taxon>Metazoa</taxon>
        <taxon>Chordata</taxon>
        <taxon>Craniata</taxon>
        <taxon>Vertebrata</taxon>
        <taxon>Euteleostomi</taxon>
        <taxon>Amphibia</taxon>
        <taxon>Batrachia</taxon>
        <taxon>Anura</taxon>
        <taxon>Pelobatoidea</taxon>
        <taxon>Pelobatidae</taxon>
        <taxon>Pelobates</taxon>
    </lineage>
</organism>
<dbReference type="AlphaFoldDB" id="A0AAD1TK75"/>
<name>A0AAD1TK75_PELCU</name>
<keyword evidence="3" id="KW-1185">Reference proteome</keyword>
<gene>
    <name evidence="2" type="ORF">PECUL_23A050749</name>
</gene>
<accession>A0AAD1TK75</accession>
<protein>
    <submittedName>
        <fullName evidence="2">Uncharacterized protein</fullName>
    </submittedName>
</protein>
<reference evidence="2" key="1">
    <citation type="submission" date="2022-03" db="EMBL/GenBank/DDBJ databases">
        <authorList>
            <person name="Alioto T."/>
            <person name="Alioto T."/>
            <person name="Gomez Garrido J."/>
        </authorList>
    </citation>
    <scope>NUCLEOTIDE SEQUENCE</scope>
</reference>
<feature type="compositionally biased region" description="Basic and acidic residues" evidence="1">
    <location>
        <begin position="50"/>
        <end position="63"/>
    </location>
</feature>
<feature type="compositionally biased region" description="Polar residues" evidence="1">
    <location>
        <begin position="1"/>
        <end position="35"/>
    </location>
</feature>